<protein>
    <submittedName>
        <fullName evidence="1">Uncharacterized protein</fullName>
    </submittedName>
</protein>
<accession>A0A3S5FCI4</accession>
<keyword evidence="2" id="KW-1185">Reference proteome</keyword>
<sequence length="41" mass="4594">MGCCLPTNCASSSLNRSAQKFDTFFQYPVVYVDLEELDEDG</sequence>
<organism evidence="1 2">
    <name type="scientific">Protopolystoma xenopodis</name>
    <dbReference type="NCBI Taxonomy" id="117903"/>
    <lineage>
        <taxon>Eukaryota</taxon>
        <taxon>Metazoa</taxon>
        <taxon>Spiralia</taxon>
        <taxon>Lophotrochozoa</taxon>
        <taxon>Platyhelminthes</taxon>
        <taxon>Monogenea</taxon>
        <taxon>Polyopisthocotylea</taxon>
        <taxon>Polystomatidea</taxon>
        <taxon>Polystomatidae</taxon>
        <taxon>Protopolystoma</taxon>
    </lineage>
</organism>
<dbReference type="EMBL" id="CAAALY010015784">
    <property type="protein sequence ID" value="VEL12771.1"/>
    <property type="molecule type" value="Genomic_DNA"/>
</dbReference>
<comment type="caution">
    <text evidence="1">The sequence shown here is derived from an EMBL/GenBank/DDBJ whole genome shotgun (WGS) entry which is preliminary data.</text>
</comment>
<dbReference type="Proteomes" id="UP000784294">
    <property type="component" value="Unassembled WGS sequence"/>
</dbReference>
<proteinExistence type="predicted"/>
<evidence type="ECO:0000313" key="1">
    <source>
        <dbReference type="EMBL" id="VEL12771.1"/>
    </source>
</evidence>
<name>A0A3S5FCI4_9PLAT</name>
<reference evidence="1" key="1">
    <citation type="submission" date="2018-11" db="EMBL/GenBank/DDBJ databases">
        <authorList>
            <consortium name="Pathogen Informatics"/>
        </authorList>
    </citation>
    <scope>NUCLEOTIDE SEQUENCE</scope>
</reference>
<dbReference type="AlphaFoldDB" id="A0A3S5FCI4"/>
<gene>
    <name evidence="1" type="ORF">PXEA_LOCUS6211</name>
</gene>
<evidence type="ECO:0000313" key="2">
    <source>
        <dbReference type="Proteomes" id="UP000784294"/>
    </source>
</evidence>